<feature type="transmembrane region" description="Helical" evidence="2">
    <location>
        <begin position="16"/>
        <end position="37"/>
    </location>
</feature>
<comment type="caution">
    <text evidence="3">The sequence shown here is derived from an EMBL/GenBank/DDBJ whole genome shotgun (WGS) entry which is preliminary data.</text>
</comment>
<keyword evidence="2" id="KW-1133">Transmembrane helix</keyword>
<protein>
    <submittedName>
        <fullName evidence="3">Uncharacterized protein</fullName>
    </submittedName>
</protein>
<evidence type="ECO:0000313" key="4">
    <source>
        <dbReference type="Proteomes" id="UP001139264"/>
    </source>
</evidence>
<dbReference type="Proteomes" id="UP001139264">
    <property type="component" value="Unassembled WGS sequence"/>
</dbReference>
<organism evidence="3 4">
    <name type="scientific">Arthrobacter gengyunqii</name>
    <dbReference type="NCBI Taxonomy" id="2886940"/>
    <lineage>
        <taxon>Bacteria</taxon>
        <taxon>Bacillati</taxon>
        <taxon>Actinomycetota</taxon>
        <taxon>Actinomycetes</taxon>
        <taxon>Micrococcales</taxon>
        <taxon>Micrococcaceae</taxon>
        <taxon>Arthrobacter</taxon>
    </lineage>
</organism>
<gene>
    <name evidence="3" type="ORF">LJ751_05380</name>
</gene>
<feature type="transmembrane region" description="Helical" evidence="2">
    <location>
        <begin position="49"/>
        <end position="74"/>
    </location>
</feature>
<keyword evidence="2" id="KW-0472">Membrane</keyword>
<feature type="region of interest" description="Disordered" evidence="1">
    <location>
        <begin position="105"/>
        <end position="136"/>
    </location>
</feature>
<dbReference type="EMBL" id="JAJFZP010000005">
    <property type="protein sequence ID" value="MCC3268793.1"/>
    <property type="molecule type" value="Genomic_DNA"/>
</dbReference>
<evidence type="ECO:0000313" key="3">
    <source>
        <dbReference type="EMBL" id="MCC3268793.1"/>
    </source>
</evidence>
<reference evidence="3" key="1">
    <citation type="submission" date="2021-10" db="EMBL/GenBank/DDBJ databases">
        <title>Novel species in genus Arthrobacter.</title>
        <authorList>
            <person name="Liu Y."/>
        </authorList>
    </citation>
    <scope>NUCLEOTIDE SEQUENCE</scope>
    <source>
        <strain evidence="3">Zg-Y809</strain>
    </source>
</reference>
<sequence length="136" mass="14651">MDQKLQNLLYSLPTRTAWIILGSCAAYWLICFTGLLTPPVSAPASIALFWFYAMLMLALASGLAAVALGALLILRRQRGALVSVPAPSSPAATNDEDLDQLAGLGRMLDGPESLPAPARPMPPAKGPKRKQRKRRR</sequence>
<evidence type="ECO:0000256" key="1">
    <source>
        <dbReference type="SAM" id="MobiDB-lite"/>
    </source>
</evidence>
<feature type="compositionally biased region" description="Basic residues" evidence="1">
    <location>
        <begin position="126"/>
        <end position="136"/>
    </location>
</feature>
<evidence type="ECO:0000256" key="2">
    <source>
        <dbReference type="SAM" id="Phobius"/>
    </source>
</evidence>
<accession>A0A9X1LZW1</accession>
<name>A0A9X1LZW1_9MICC</name>
<dbReference type="RefSeq" id="WP_227907283.1">
    <property type="nucleotide sequence ID" value="NZ_CP095461.1"/>
</dbReference>
<keyword evidence="2" id="KW-0812">Transmembrane</keyword>
<dbReference type="AlphaFoldDB" id="A0A9X1LZW1"/>
<proteinExistence type="predicted"/>